<reference evidence="1" key="1">
    <citation type="journal article" date="2020" name="Nature">
        <title>Giant virus diversity and host interactions through global metagenomics.</title>
        <authorList>
            <person name="Schulz F."/>
            <person name="Roux S."/>
            <person name="Paez-Espino D."/>
            <person name="Jungbluth S."/>
            <person name="Walsh D.A."/>
            <person name="Denef V.J."/>
            <person name="McMahon K.D."/>
            <person name="Konstantinidis K.T."/>
            <person name="Eloe-Fadrosh E.A."/>
            <person name="Kyrpides N.C."/>
            <person name="Woyke T."/>
        </authorList>
    </citation>
    <scope>NUCLEOTIDE SEQUENCE</scope>
    <source>
        <strain evidence="1">GVMAG-S-1039698-54</strain>
    </source>
</reference>
<protein>
    <submittedName>
        <fullName evidence="1">Uncharacterized protein</fullName>
    </submittedName>
</protein>
<dbReference type="EMBL" id="MN740676">
    <property type="protein sequence ID" value="QHS80223.1"/>
    <property type="molecule type" value="Genomic_DNA"/>
</dbReference>
<evidence type="ECO:0000313" key="1">
    <source>
        <dbReference type="EMBL" id="QHS80223.1"/>
    </source>
</evidence>
<organism evidence="1">
    <name type="scientific">viral metagenome</name>
    <dbReference type="NCBI Taxonomy" id="1070528"/>
    <lineage>
        <taxon>unclassified sequences</taxon>
        <taxon>metagenomes</taxon>
        <taxon>organismal metagenomes</taxon>
    </lineage>
</organism>
<accession>A0A6C0AL69</accession>
<dbReference type="AlphaFoldDB" id="A0A6C0AL69"/>
<sequence>MPRTKYQQPTEVNIPTVTASTRGEDALKILRKFGVVIIPLNTITTAERDAALKATQLYSNANRVFKKSENVVEPTMEMKKDPRKFKAPKVPDATQGMIHQYATPLNILIQNDDTFREAMVKLYQTEDGKEWSGNYAPNRLRMNNKNRYNDNSLHIEGKEIFLKDEKTGEIILSPHGEKATIVGVAGLRKFVFWDMNGANLKPLYDYWVNAGRKHWTKPEPAFMNQHYSGRRRVVTVDCNTHPMLIVWDEHTPHEIADSPSLSAFISPITNFNTTKISKVMSYHPDEYLGLTKHESDLLGMCYGLPGYEWPSGKMAYQFCHTRTYGHYLPRIQQRYKIQSRSGKQTFKMKLPLGGKFDQHTVEYQAKLKDIGIVLPKVAFAKTTPNFTTDITKFPKRVLIDYGYISLLKTDEETVAEALLELSQKNQNKKFISIGHHH</sequence>
<name>A0A6C0AL69_9ZZZZ</name>
<proteinExistence type="predicted"/>